<comment type="caution">
    <text evidence="1">The sequence shown here is derived from an EMBL/GenBank/DDBJ whole genome shotgun (WGS) entry which is preliminary data.</text>
</comment>
<name>A0A2M7REV5_9BACT</name>
<protein>
    <submittedName>
        <fullName evidence="1">Uncharacterized protein</fullName>
    </submittedName>
</protein>
<evidence type="ECO:0000313" key="1">
    <source>
        <dbReference type="EMBL" id="PIY95293.1"/>
    </source>
</evidence>
<accession>A0A2M7REV5</accession>
<dbReference type="AlphaFoldDB" id="A0A2M7REV5"/>
<organism evidence="1 2">
    <name type="scientific">Candidatus Komeilibacteria bacterium CG_4_10_14_0_8_um_filter_37_78</name>
    <dbReference type="NCBI Taxonomy" id="1974471"/>
    <lineage>
        <taxon>Bacteria</taxon>
        <taxon>Candidatus Komeiliibacteriota</taxon>
    </lineage>
</organism>
<gene>
    <name evidence="1" type="ORF">COY67_00700</name>
</gene>
<evidence type="ECO:0000313" key="2">
    <source>
        <dbReference type="Proteomes" id="UP000228689"/>
    </source>
</evidence>
<reference evidence="2" key="1">
    <citation type="submission" date="2017-09" db="EMBL/GenBank/DDBJ databases">
        <title>Depth-based differentiation of microbial function through sediment-hosted aquifers and enrichment of novel symbionts in the deep terrestrial subsurface.</title>
        <authorList>
            <person name="Probst A.J."/>
            <person name="Ladd B."/>
            <person name="Jarett J.K."/>
            <person name="Geller-Mcgrath D.E."/>
            <person name="Sieber C.M.K."/>
            <person name="Emerson J.B."/>
            <person name="Anantharaman K."/>
            <person name="Thomas B.C."/>
            <person name="Malmstrom R."/>
            <person name="Stieglmeier M."/>
            <person name="Klingl A."/>
            <person name="Woyke T."/>
            <person name="Ryan C.M."/>
            <person name="Banfield J.F."/>
        </authorList>
    </citation>
    <scope>NUCLEOTIDE SEQUENCE [LARGE SCALE GENOMIC DNA]</scope>
</reference>
<dbReference type="EMBL" id="PFMC01000017">
    <property type="protein sequence ID" value="PIY95293.1"/>
    <property type="molecule type" value="Genomic_DNA"/>
</dbReference>
<sequence>MKAKEGLSGTKNQVAKDIETMFAGMAADIGESAREKISEYNDRIRAVIDGKPLKINDKLEDLKIDFQRFTSIEWTEDFNLDKL</sequence>
<dbReference type="Proteomes" id="UP000228689">
    <property type="component" value="Unassembled WGS sequence"/>
</dbReference>
<proteinExistence type="predicted"/>